<proteinExistence type="predicted"/>
<evidence type="ECO:0000313" key="2">
    <source>
        <dbReference type="Proteomes" id="UP000796761"/>
    </source>
</evidence>
<feature type="non-terminal residue" evidence="1">
    <location>
        <position position="63"/>
    </location>
</feature>
<organism evidence="1 2">
    <name type="scientific">Zosterops borbonicus</name>
    <dbReference type="NCBI Taxonomy" id="364589"/>
    <lineage>
        <taxon>Eukaryota</taxon>
        <taxon>Metazoa</taxon>
        <taxon>Chordata</taxon>
        <taxon>Craniata</taxon>
        <taxon>Vertebrata</taxon>
        <taxon>Euteleostomi</taxon>
        <taxon>Archelosauria</taxon>
        <taxon>Archosauria</taxon>
        <taxon>Dinosauria</taxon>
        <taxon>Saurischia</taxon>
        <taxon>Theropoda</taxon>
        <taxon>Coelurosauria</taxon>
        <taxon>Aves</taxon>
        <taxon>Neognathae</taxon>
        <taxon>Neoaves</taxon>
        <taxon>Telluraves</taxon>
        <taxon>Australaves</taxon>
        <taxon>Passeriformes</taxon>
        <taxon>Sylvioidea</taxon>
        <taxon>Zosteropidae</taxon>
        <taxon>Zosterops</taxon>
    </lineage>
</organism>
<name>A0A8K1D762_9PASS</name>
<comment type="caution">
    <text evidence="1">The sequence shown here is derived from an EMBL/GenBank/DDBJ whole genome shotgun (WGS) entry which is preliminary data.</text>
</comment>
<protein>
    <submittedName>
        <fullName evidence="1">Uncharacterized protein</fullName>
    </submittedName>
</protein>
<reference evidence="1" key="1">
    <citation type="submission" date="2019-04" db="EMBL/GenBank/DDBJ databases">
        <title>Genome assembly of Zosterops borbonicus 15179.</title>
        <authorList>
            <person name="Leroy T."/>
            <person name="Anselmetti Y."/>
            <person name="Tilak M.-K."/>
            <person name="Nabholz B."/>
        </authorList>
    </citation>
    <scope>NUCLEOTIDE SEQUENCE</scope>
    <source>
        <strain evidence="1">HGM_15179</strain>
        <tissue evidence="1">Muscle</tissue>
    </source>
</reference>
<dbReference type="EMBL" id="SWJQ01002174">
    <property type="protein sequence ID" value="TRZ06798.1"/>
    <property type="molecule type" value="Genomic_DNA"/>
</dbReference>
<keyword evidence="2" id="KW-1185">Reference proteome</keyword>
<feature type="non-terminal residue" evidence="1">
    <location>
        <position position="1"/>
    </location>
</feature>
<evidence type="ECO:0000313" key="1">
    <source>
        <dbReference type="EMBL" id="TRZ06798.1"/>
    </source>
</evidence>
<gene>
    <name evidence="1" type="ORF">HGM15179_020308</name>
</gene>
<sequence length="63" mass="6375">DFGPFLPAGLSPEVLRWFASSPPHPAVCPRPATAAVLCPLSWGPQLPVSAGKPRLGATGASAV</sequence>
<accession>A0A8K1D762</accession>
<dbReference type="AlphaFoldDB" id="A0A8K1D762"/>
<dbReference type="Proteomes" id="UP000796761">
    <property type="component" value="Unassembled WGS sequence"/>
</dbReference>